<reference evidence="1" key="1">
    <citation type="journal article" date="2015" name="Nature">
        <title>Complex archaea that bridge the gap between prokaryotes and eukaryotes.</title>
        <authorList>
            <person name="Spang A."/>
            <person name="Saw J.H."/>
            <person name="Jorgensen S.L."/>
            <person name="Zaremba-Niedzwiedzka K."/>
            <person name="Martijn J."/>
            <person name="Lind A.E."/>
            <person name="van Eijk R."/>
            <person name="Schleper C."/>
            <person name="Guy L."/>
            <person name="Ettema T.J."/>
        </authorList>
    </citation>
    <scope>NUCLEOTIDE SEQUENCE</scope>
</reference>
<organism evidence="1">
    <name type="scientific">marine sediment metagenome</name>
    <dbReference type="NCBI Taxonomy" id="412755"/>
    <lineage>
        <taxon>unclassified sequences</taxon>
        <taxon>metagenomes</taxon>
        <taxon>ecological metagenomes</taxon>
    </lineage>
</organism>
<sequence length="99" mass="11364">MVTYLGVEMNLLERLKNKKIAMVSHVYAPSIFYELQLYLKGKAARVISIAHPFAAYCPDSRSWFRLTDANGHLKKEHKGREMKRPQLLVYFKATGGSYA</sequence>
<gene>
    <name evidence="1" type="ORF">LCGC14_2919100</name>
</gene>
<dbReference type="EMBL" id="LAZR01057963">
    <property type="protein sequence ID" value="KKK70923.1"/>
    <property type="molecule type" value="Genomic_DNA"/>
</dbReference>
<protein>
    <submittedName>
        <fullName evidence="1">Uncharacterized protein</fullName>
    </submittedName>
</protein>
<name>A0A0F8XPN3_9ZZZZ</name>
<feature type="non-terminal residue" evidence="1">
    <location>
        <position position="99"/>
    </location>
</feature>
<accession>A0A0F8XPN3</accession>
<proteinExistence type="predicted"/>
<comment type="caution">
    <text evidence="1">The sequence shown here is derived from an EMBL/GenBank/DDBJ whole genome shotgun (WGS) entry which is preliminary data.</text>
</comment>
<dbReference type="AlphaFoldDB" id="A0A0F8XPN3"/>
<evidence type="ECO:0000313" key="1">
    <source>
        <dbReference type="EMBL" id="KKK70923.1"/>
    </source>
</evidence>